<reference evidence="3" key="1">
    <citation type="journal article" date="2019" name="Int. J. Syst. Evol. Microbiol.">
        <title>The Global Catalogue of Microorganisms (GCM) 10K type strain sequencing project: providing services to taxonomists for standard genome sequencing and annotation.</title>
        <authorList>
            <consortium name="The Broad Institute Genomics Platform"/>
            <consortium name="The Broad Institute Genome Sequencing Center for Infectious Disease"/>
            <person name="Wu L."/>
            <person name="Ma J."/>
        </authorList>
    </citation>
    <scope>NUCLEOTIDE SEQUENCE [LARGE SCALE GENOMIC DNA]</scope>
    <source>
        <strain evidence="3">CGMCC 4.7198</strain>
    </source>
</reference>
<dbReference type="InterPro" id="IPR051678">
    <property type="entry name" value="AGP_Transferase"/>
</dbReference>
<name>A0ABW1QNR8_9ACTN</name>
<dbReference type="InterPro" id="IPR002575">
    <property type="entry name" value="Aminoglycoside_PTrfase"/>
</dbReference>
<dbReference type="GO" id="GO:0016740">
    <property type="term" value="F:transferase activity"/>
    <property type="evidence" value="ECO:0007669"/>
    <property type="project" value="UniProtKB-KW"/>
</dbReference>
<sequence>MAPIPAAEVDVTIDLVRGLLASQHPDLADLPLELVAHGWDNEVLRLGDDLALRIPRRELGARLVRHEQEWLPVLAPRLPTPVPVPVRVGSPSDGAHGPAYPWWWSVVPWFDGEAVVRSAVDERRTLARPLAAFVTALHRPAPDDAPVNAYRGVPLAVRDAGIRERLDAHPLPERAALLDLWDRLRTTPEWDGPPLWVHGDLHPANLLASPDEAGTLALSAVIDFGDVTSGDPASDLATAWLTFDAEGRREFRELVSRAGVADTAMWDRARAWAAVFAVLLVTSSDDAPQLHAIGAHGLAQVLSGE</sequence>
<dbReference type="EMBL" id="JBHSQL010000007">
    <property type="protein sequence ID" value="MFC6149910.1"/>
    <property type="molecule type" value="Genomic_DNA"/>
</dbReference>
<keyword evidence="3" id="KW-1185">Reference proteome</keyword>
<dbReference type="RefSeq" id="WP_205602834.1">
    <property type="nucleotide sequence ID" value="NZ_JBHSQL010000007.1"/>
</dbReference>
<feature type="domain" description="Aminoglycoside phosphotransferase" evidence="1">
    <location>
        <begin position="33"/>
        <end position="272"/>
    </location>
</feature>
<evidence type="ECO:0000259" key="1">
    <source>
        <dbReference type="Pfam" id="PF01636"/>
    </source>
</evidence>
<dbReference type="InterPro" id="IPR011009">
    <property type="entry name" value="Kinase-like_dom_sf"/>
</dbReference>
<dbReference type="EC" id="2.7.-.-" evidence="2"/>
<evidence type="ECO:0000313" key="2">
    <source>
        <dbReference type="EMBL" id="MFC6149910.1"/>
    </source>
</evidence>
<dbReference type="Gene3D" id="3.30.200.20">
    <property type="entry name" value="Phosphorylase Kinase, domain 1"/>
    <property type="match status" value="1"/>
</dbReference>
<dbReference type="CDD" id="cd05155">
    <property type="entry name" value="APH_ChoK_like_1"/>
    <property type="match status" value="1"/>
</dbReference>
<organism evidence="2 3">
    <name type="scientific">Mumia xiangluensis</name>
    <dbReference type="NCBI Taxonomy" id="1678900"/>
    <lineage>
        <taxon>Bacteria</taxon>
        <taxon>Bacillati</taxon>
        <taxon>Actinomycetota</taxon>
        <taxon>Actinomycetes</taxon>
        <taxon>Propionibacteriales</taxon>
        <taxon>Nocardioidaceae</taxon>
        <taxon>Mumia</taxon>
    </lineage>
</organism>
<dbReference type="Proteomes" id="UP001596097">
    <property type="component" value="Unassembled WGS sequence"/>
</dbReference>
<comment type="caution">
    <text evidence="2">The sequence shown here is derived from an EMBL/GenBank/DDBJ whole genome shotgun (WGS) entry which is preliminary data.</text>
</comment>
<keyword evidence="2" id="KW-0808">Transferase</keyword>
<dbReference type="Pfam" id="PF01636">
    <property type="entry name" value="APH"/>
    <property type="match status" value="1"/>
</dbReference>
<dbReference type="PANTHER" id="PTHR21310">
    <property type="entry name" value="AMINOGLYCOSIDE PHOSPHOTRANSFERASE-RELATED-RELATED"/>
    <property type="match status" value="1"/>
</dbReference>
<proteinExistence type="predicted"/>
<dbReference type="SUPFAM" id="SSF56112">
    <property type="entry name" value="Protein kinase-like (PK-like)"/>
    <property type="match status" value="1"/>
</dbReference>
<dbReference type="PANTHER" id="PTHR21310:SF42">
    <property type="entry name" value="BIFUNCTIONAL AAC_APH"/>
    <property type="match status" value="1"/>
</dbReference>
<protein>
    <submittedName>
        <fullName evidence="2">Aminoglycoside phosphotransferase family protein</fullName>
        <ecNumber evidence="2">2.7.-.-</ecNumber>
    </submittedName>
</protein>
<evidence type="ECO:0000313" key="3">
    <source>
        <dbReference type="Proteomes" id="UP001596097"/>
    </source>
</evidence>
<accession>A0ABW1QNR8</accession>
<dbReference type="Gene3D" id="3.90.1200.10">
    <property type="match status" value="1"/>
</dbReference>
<gene>
    <name evidence="2" type="ORF">ACFPYK_10915</name>
</gene>